<evidence type="ECO:0000256" key="12">
    <source>
        <dbReference type="ARBA" id="ARBA00023136"/>
    </source>
</evidence>
<evidence type="ECO:0000256" key="2">
    <source>
        <dbReference type="ARBA" id="ARBA00004174"/>
    </source>
</evidence>
<dbReference type="InterPro" id="IPR017972">
    <property type="entry name" value="Cyt_P450_CS"/>
</dbReference>
<dbReference type="EMBL" id="JAVRBK010000007">
    <property type="protein sequence ID" value="KAK5641868.1"/>
    <property type="molecule type" value="Genomic_DNA"/>
</dbReference>
<evidence type="ECO:0000313" key="15">
    <source>
        <dbReference type="EMBL" id="KAK5641868.1"/>
    </source>
</evidence>
<evidence type="ECO:0008006" key="17">
    <source>
        <dbReference type="Google" id="ProtNLM"/>
    </source>
</evidence>
<dbReference type="GO" id="GO:0005789">
    <property type="term" value="C:endoplasmic reticulum membrane"/>
    <property type="evidence" value="ECO:0007669"/>
    <property type="project" value="UniProtKB-SubCell"/>
</dbReference>
<keyword evidence="12" id="KW-0472">Membrane</keyword>
<dbReference type="GO" id="GO:0016705">
    <property type="term" value="F:oxidoreductase activity, acting on paired donors, with incorporation or reduction of molecular oxygen"/>
    <property type="evidence" value="ECO:0007669"/>
    <property type="project" value="InterPro"/>
</dbReference>
<dbReference type="AlphaFoldDB" id="A0AAN7VAF2"/>
<keyword evidence="11 14" id="KW-0503">Monooxygenase</keyword>
<dbReference type="InterPro" id="IPR036396">
    <property type="entry name" value="Cyt_P450_sf"/>
</dbReference>
<dbReference type="PANTHER" id="PTHR24292:SF54">
    <property type="entry name" value="CYP9F3-RELATED"/>
    <property type="match status" value="1"/>
</dbReference>
<dbReference type="InterPro" id="IPR001128">
    <property type="entry name" value="Cyt_P450"/>
</dbReference>
<accession>A0AAN7VAF2</accession>
<reference evidence="15 16" key="1">
    <citation type="journal article" date="2024" name="Insects">
        <title>An Improved Chromosome-Level Genome Assembly of the Firefly Pyrocoelia pectoralis.</title>
        <authorList>
            <person name="Fu X."/>
            <person name="Meyer-Rochow V.B."/>
            <person name="Ballantyne L."/>
            <person name="Zhu X."/>
        </authorList>
    </citation>
    <scope>NUCLEOTIDE SEQUENCE [LARGE SCALE GENOMIC DNA]</scope>
    <source>
        <strain evidence="15">XCY_ONT2</strain>
    </source>
</reference>
<dbReference type="FunFam" id="1.10.630.10:FF:000042">
    <property type="entry name" value="Cytochrome P450"/>
    <property type="match status" value="1"/>
</dbReference>
<dbReference type="InterPro" id="IPR050476">
    <property type="entry name" value="Insect_CytP450_Detox"/>
</dbReference>
<comment type="subcellular location">
    <subcellularLocation>
        <location evidence="3">Endoplasmic reticulum membrane</location>
        <topology evidence="3">Peripheral membrane protein</topology>
    </subcellularLocation>
    <subcellularLocation>
        <location evidence="2">Microsome membrane</location>
        <topology evidence="2">Peripheral membrane protein</topology>
    </subcellularLocation>
</comment>
<evidence type="ECO:0000256" key="1">
    <source>
        <dbReference type="ARBA" id="ARBA00001971"/>
    </source>
</evidence>
<sequence length="472" mass="54800">MLWLISFMVFLVLFYYKAIKPLSYWKERGVPYKKALPLIGNCAVLIHKRKSFLEHVKDLYNDFPNERYYGTHQFSKPALHVRDLDLIKSITVKDFDQFVDHNNFFVDNVDSLFQKNLINLKGQAWRDMRATLTPFFTSSKMKSMFLLFSECSQQFVEYFEKKNENLITVEMKDIFSRFTNDAIASTAFGFKCDSLEEPLNEFYTNGQMTANFAGARLLLLSVLHLIPLLQKVIKFDIFPQSLSTFFRRVIKETIDSRENGKIIRHDMIHLLLEARKGRVIRDEPETAGTEFAVVEESKIHHGKSSKLELTDENITAQAIGFFFGGFDMPATVLSFMSYELALNPEIQGKLQTEIDETLNECDGNLTYNALQTMKYMDMVVSETLRKWPPAFQLERRCVKDYVVKPVKKHEKAFTIQKGSMVFIPTIGIHRDPLHFENPNKFDPQRFNDENKTKIKSYSYLPFGSGQRGCIGK</sequence>
<dbReference type="PROSITE" id="PS00086">
    <property type="entry name" value="CYTOCHROME_P450"/>
    <property type="match status" value="1"/>
</dbReference>
<keyword evidence="16" id="KW-1185">Reference proteome</keyword>
<comment type="cofactor">
    <cofactor evidence="1 13">
        <name>heme</name>
        <dbReference type="ChEBI" id="CHEBI:30413"/>
    </cofactor>
</comment>
<evidence type="ECO:0000256" key="13">
    <source>
        <dbReference type="PIRSR" id="PIRSR602401-1"/>
    </source>
</evidence>
<dbReference type="InterPro" id="IPR002401">
    <property type="entry name" value="Cyt_P450_E_grp-I"/>
</dbReference>
<evidence type="ECO:0000256" key="10">
    <source>
        <dbReference type="ARBA" id="ARBA00023004"/>
    </source>
</evidence>
<keyword evidence="7" id="KW-0256">Endoplasmic reticulum</keyword>
<dbReference type="GO" id="GO:0005506">
    <property type="term" value="F:iron ion binding"/>
    <property type="evidence" value="ECO:0007669"/>
    <property type="project" value="InterPro"/>
</dbReference>
<protein>
    <recommendedName>
        <fullName evidence="17">Cytochrome P450</fullName>
    </recommendedName>
</protein>
<comment type="caution">
    <text evidence="15">The sequence shown here is derived from an EMBL/GenBank/DDBJ whole genome shotgun (WGS) entry which is preliminary data.</text>
</comment>
<dbReference type="Gene3D" id="1.10.630.10">
    <property type="entry name" value="Cytochrome P450"/>
    <property type="match status" value="1"/>
</dbReference>
<dbReference type="CDD" id="cd11056">
    <property type="entry name" value="CYP6-like"/>
    <property type="match status" value="1"/>
</dbReference>
<dbReference type="GO" id="GO:0004497">
    <property type="term" value="F:monooxygenase activity"/>
    <property type="evidence" value="ECO:0007669"/>
    <property type="project" value="UniProtKB-KW"/>
</dbReference>
<evidence type="ECO:0000256" key="11">
    <source>
        <dbReference type="ARBA" id="ARBA00023033"/>
    </source>
</evidence>
<evidence type="ECO:0000256" key="9">
    <source>
        <dbReference type="ARBA" id="ARBA00023002"/>
    </source>
</evidence>
<keyword evidence="10 13" id="KW-0408">Iron</keyword>
<proteinExistence type="inferred from homology"/>
<dbReference type="PRINTS" id="PR00463">
    <property type="entry name" value="EP450I"/>
</dbReference>
<name>A0AAN7VAF2_9COLE</name>
<dbReference type="Proteomes" id="UP001329430">
    <property type="component" value="Chromosome 7"/>
</dbReference>
<gene>
    <name evidence="15" type="ORF">RI129_010415</name>
</gene>
<organism evidence="15 16">
    <name type="scientific">Pyrocoelia pectoralis</name>
    <dbReference type="NCBI Taxonomy" id="417401"/>
    <lineage>
        <taxon>Eukaryota</taxon>
        <taxon>Metazoa</taxon>
        <taxon>Ecdysozoa</taxon>
        <taxon>Arthropoda</taxon>
        <taxon>Hexapoda</taxon>
        <taxon>Insecta</taxon>
        <taxon>Pterygota</taxon>
        <taxon>Neoptera</taxon>
        <taxon>Endopterygota</taxon>
        <taxon>Coleoptera</taxon>
        <taxon>Polyphaga</taxon>
        <taxon>Elateriformia</taxon>
        <taxon>Elateroidea</taxon>
        <taxon>Lampyridae</taxon>
        <taxon>Lampyrinae</taxon>
        <taxon>Pyrocoelia</taxon>
    </lineage>
</organism>
<keyword evidence="9 14" id="KW-0560">Oxidoreductase</keyword>
<evidence type="ECO:0000256" key="14">
    <source>
        <dbReference type="RuleBase" id="RU000461"/>
    </source>
</evidence>
<keyword evidence="5 13" id="KW-0349">Heme</keyword>
<evidence type="ECO:0000256" key="3">
    <source>
        <dbReference type="ARBA" id="ARBA00004406"/>
    </source>
</evidence>
<keyword evidence="6 13" id="KW-0479">Metal-binding</keyword>
<dbReference type="Pfam" id="PF00067">
    <property type="entry name" value="p450"/>
    <property type="match status" value="1"/>
</dbReference>
<evidence type="ECO:0000256" key="8">
    <source>
        <dbReference type="ARBA" id="ARBA00022848"/>
    </source>
</evidence>
<keyword evidence="8" id="KW-0492">Microsome</keyword>
<evidence type="ECO:0000256" key="7">
    <source>
        <dbReference type="ARBA" id="ARBA00022824"/>
    </source>
</evidence>
<evidence type="ECO:0000313" key="16">
    <source>
        <dbReference type="Proteomes" id="UP001329430"/>
    </source>
</evidence>
<feature type="binding site" description="axial binding residue" evidence="13">
    <location>
        <position position="469"/>
    </location>
    <ligand>
        <name>heme</name>
        <dbReference type="ChEBI" id="CHEBI:30413"/>
    </ligand>
    <ligandPart>
        <name>Fe</name>
        <dbReference type="ChEBI" id="CHEBI:18248"/>
    </ligandPart>
</feature>
<dbReference type="SUPFAM" id="SSF48264">
    <property type="entry name" value="Cytochrome P450"/>
    <property type="match status" value="1"/>
</dbReference>
<dbReference type="PRINTS" id="PR00385">
    <property type="entry name" value="P450"/>
</dbReference>
<dbReference type="GO" id="GO:0020037">
    <property type="term" value="F:heme binding"/>
    <property type="evidence" value="ECO:0007669"/>
    <property type="project" value="InterPro"/>
</dbReference>
<comment type="similarity">
    <text evidence="4 14">Belongs to the cytochrome P450 family.</text>
</comment>
<dbReference type="PANTHER" id="PTHR24292">
    <property type="entry name" value="CYTOCHROME P450"/>
    <property type="match status" value="1"/>
</dbReference>
<evidence type="ECO:0000256" key="5">
    <source>
        <dbReference type="ARBA" id="ARBA00022617"/>
    </source>
</evidence>
<evidence type="ECO:0000256" key="4">
    <source>
        <dbReference type="ARBA" id="ARBA00010617"/>
    </source>
</evidence>
<evidence type="ECO:0000256" key="6">
    <source>
        <dbReference type="ARBA" id="ARBA00022723"/>
    </source>
</evidence>